<dbReference type="GO" id="GO:0015341">
    <property type="term" value="F:zinc efflux antiporter activity"/>
    <property type="evidence" value="ECO:0007669"/>
    <property type="project" value="TreeGrafter"/>
</dbReference>
<keyword evidence="11" id="KW-1185">Reference proteome</keyword>
<dbReference type="Pfam" id="PF16916">
    <property type="entry name" value="ZT_dimer"/>
    <property type="match status" value="1"/>
</dbReference>
<dbReference type="Gene3D" id="3.30.70.1350">
    <property type="entry name" value="Cation efflux protein, cytoplasmic domain"/>
    <property type="match status" value="1"/>
</dbReference>
<dbReference type="RefSeq" id="WP_029311862.1">
    <property type="nucleotide sequence ID" value="NZ_FTNE01000014.1"/>
</dbReference>
<feature type="transmembrane region" description="Helical" evidence="7">
    <location>
        <begin position="109"/>
        <end position="129"/>
    </location>
</feature>
<evidence type="ECO:0000256" key="6">
    <source>
        <dbReference type="ARBA" id="ARBA00023136"/>
    </source>
</evidence>
<dbReference type="GO" id="GO:0005886">
    <property type="term" value="C:plasma membrane"/>
    <property type="evidence" value="ECO:0007669"/>
    <property type="project" value="TreeGrafter"/>
</dbReference>
<evidence type="ECO:0000313" key="10">
    <source>
        <dbReference type="EMBL" id="SIR05664.1"/>
    </source>
</evidence>
<gene>
    <name evidence="10" type="ORF">SAMN05421828_11476</name>
</gene>
<comment type="caution">
    <text evidence="10">The sequence shown here is derived from an EMBL/GenBank/DDBJ whole genome shotgun (WGS) entry which is preliminary data.</text>
</comment>
<dbReference type="GO" id="GO:0015093">
    <property type="term" value="F:ferrous iron transmembrane transporter activity"/>
    <property type="evidence" value="ECO:0007669"/>
    <property type="project" value="TreeGrafter"/>
</dbReference>
<keyword evidence="4 7" id="KW-0812">Transmembrane</keyword>
<feature type="domain" description="Cation efflux protein transmembrane" evidence="8">
    <location>
        <begin position="12"/>
        <end position="202"/>
    </location>
</feature>
<dbReference type="InterPro" id="IPR036837">
    <property type="entry name" value="Cation_efflux_CTD_sf"/>
</dbReference>
<evidence type="ECO:0000259" key="9">
    <source>
        <dbReference type="Pfam" id="PF16916"/>
    </source>
</evidence>
<dbReference type="Gene3D" id="1.20.1510.10">
    <property type="entry name" value="Cation efflux protein transmembrane domain"/>
    <property type="match status" value="1"/>
</dbReference>
<comment type="subcellular location">
    <subcellularLocation>
        <location evidence="1">Membrane</location>
        <topology evidence="1">Multi-pass membrane protein</topology>
    </subcellularLocation>
</comment>
<dbReference type="OrthoDB" id="9806522at2"/>
<evidence type="ECO:0000256" key="1">
    <source>
        <dbReference type="ARBA" id="ARBA00004141"/>
    </source>
</evidence>
<dbReference type="Proteomes" id="UP000186308">
    <property type="component" value="Unassembled WGS sequence"/>
</dbReference>
<feature type="transmembrane region" description="Helical" evidence="7">
    <location>
        <begin position="177"/>
        <end position="195"/>
    </location>
</feature>
<comment type="similarity">
    <text evidence="2">Belongs to the cation diffusion facilitator (CDF) transporter (TC 2.A.4) family.</text>
</comment>
<sequence length="295" mass="30760">MTAPLRFAAGSLMIGILALAVKAAAWQVSGSAALYSDALESLVNVFAALMVIFALQTAAKPADFEHPYGHAKAELLSAVAEGGLIVFAAVLILETAVKTIMAPHLPASPWLGLALNASGGVINALWALVLSRSGATKRFPALAADQAHLVADAITTVGIIAGLTLAVLARLPILDPLIAIAIAIQIAVIGGRTIMRSLSLLLDRAPPPDIVARIRSLVGTHAVGAIEAHDMRMRQAGRSSFLEFHLVVPGAMSVAESHTICDRIEAALKDEMPGVIITIHVEPDHKAKHQGILVV</sequence>
<keyword evidence="6 7" id="KW-0472">Membrane</keyword>
<dbReference type="InterPro" id="IPR027470">
    <property type="entry name" value="Cation_efflux_CTD"/>
</dbReference>
<dbReference type="SUPFAM" id="SSF160240">
    <property type="entry name" value="Cation efflux protein cytoplasmic domain-like"/>
    <property type="match status" value="1"/>
</dbReference>
<protein>
    <submittedName>
        <fullName evidence="10">Cation diffusion facilitator family transporter</fullName>
    </submittedName>
</protein>
<organism evidence="10 11">
    <name type="scientific">Acidiphilium rubrum</name>
    <dbReference type="NCBI Taxonomy" id="526"/>
    <lineage>
        <taxon>Bacteria</taxon>
        <taxon>Pseudomonadati</taxon>
        <taxon>Pseudomonadota</taxon>
        <taxon>Alphaproteobacteria</taxon>
        <taxon>Acetobacterales</taxon>
        <taxon>Acidocellaceae</taxon>
        <taxon>Acidiphilium</taxon>
    </lineage>
</organism>
<evidence type="ECO:0000313" key="11">
    <source>
        <dbReference type="Proteomes" id="UP000186308"/>
    </source>
</evidence>
<keyword evidence="5 7" id="KW-1133">Transmembrane helix</keyword>
<feature type="domain" description="Cation efflux protein cytoplasmic" evidence="9">
    <location>
        <begin position="206"/>
        <end position="283"/>
    </location>
</feature>
<dbReference type="InterPro" id="IPR050291">
    <property type="entry name" value="CDF_Transporter"/>
</dbReference>
<evidence type="ECO:0000256" key="5">
    <source>
        <dbReference type="ARBA" id="ARBA00022989"/>
    </source>
</evidence>
<evidence type="ECO:0000256" key="3">
    <source>
        <dbReference type="ARBA" id="ARBA00022448"/>
    </source>
</evidence>
<dbReference type="GO" id="GO:0015086">
    <property type="term" value="F:cadmium ion transmembrane transporter activity"/>
    <property type="evidence" value="ECO:0007669"/>
    <property type="project" value="TreeGrafter"/>
</dbReference>
<feature type="transmembrane region" description="Helical" evidence="7">
    <location>
        <begin position="149"/>
        <end position="171"/>
    </location>
</feature>
<proteinExistence type="inferred from homology"/>
<name>A0A8G2CLN3_ACIRU</name>
<evidence type="ECO:0000256" key="2">
    <source>
        <dbReference type="ARBA" id="ARBA00008114"/>
    </source>
</evidence>
<evidence type="ECO:0000259" key="8">
    <source>
        <dbReference type="Pfam" id="PF01545"/>
    </source>
</evidence>
<dbReference type="Pfam" id="PF01545">
    <property type="entry name" value="Cation_efflux"/>
    <property type="match status" value="1"/>
</dbReference>
<accession>A0A8G2CLN3</accession>
<dbReference type="NCBIfam" id="TIGR01297">
    <property type="entry name" value="CDF"/>
    <property type="match status" value="1"/>
</dbReference>
<dbReference type="InterPro" id="IPR027469">
    <property type="entry name" value="Cation_efflux_TMD_sf"/>
</dbReference>
<evidence type="ECO:0000256" key="7">
    <source>
        <dbReference type="SAM" id="Phobius"/>
    </source>
</evidence>
<dbReference type="SUPFAM" id="SSF161111">
    <property type="entry name" value="Cation efflux protein transmembrane domain-like"/>
    <property type="match status" value="1"/>
</dbReference>
<dbReference type="InterPro" id="IPR002524">
    <property type="entry name" value="Cation_efflux"/>
</dbReference>
<dbReference type="AlphaFoldDB" id="A0A8G2CLN3"/>
<reference evidence="10 11" key="1">
    <citation type="submission" date="2017-01" db="EMBL/GenBank/DDBJ databases">
        <authorList>
            <person name="Varghese N."/>
            <person name="Submissions S."/>
        </authorList>
    </citation>
    <scope>NUCLEOTIDE SEQUENCE [LARGE SCALE GENOMIC DNA]</scope>
    <source>
        <strain evidence="10 11">ATCC 35905</strain>
    </source>
</reference>
<dbReference type="InterPro" id="IPR058533">
    <property type="entry name" value="Cation_efflux_TM"/>
</dbReference>
<dbReference type="GO" id="GO:0006882">
    <property type="term" value="P:intracellular zinc ion homeostasis"/>
    <property type="evidence" value="ECO:0007669"/>
    <property type="project" value="TreeGrafter"/>
</dbReference>
<dbReference type="EMBL" id="FTNE01000014">
    <property type="protein sequence ID" value="SIR05664.1"/>
    <property type="molecule type" value="Genomic_DNA"/>
</dbReference>
<feature type="transmembrane region" description="Helical" evidence="7">
    <location>
        <begin position="75"/>
        <end position="97"/>
    </location>
</feature>
<dbReference type="PANTHER" id="PTHR43840">
    <property type="entry name" value="MITOCHONDRIAL METAL TRANSPORTER 1-RELATED"/>
    <property type="match status" value="1"/>
</dbReference>
<dbReference type="PANTHER" id="PTHR43840:SF15">
    <property type="entry name" value="MITOCHONDRIAL METAL TRANSPORTER 1-RELATED"/>
    <property type="match status" value="1"/>
</dbReference>
<keyword evidence="3" id="KW-0813">Transport</keyword>
<feature type="transmembrane region" description="Helical" evidence="7">
    <location>
        <begin position="33"/>
        <end position="55"/>
    </location>
</feature>
<evidence type="ECO:0000256" key="4">
    <source>
        <dbReference type="ARBA" id="ARBA00022692"/>
    </source>
</evidence>